<keyword evidence="1" id="KW-0175">Coiled coil</keyword>
<comment type="caution">
    <text evidence="2">The sequence shown here is derived from an EMBL/GenBank/DDBJ whole genome shotgun (WGS) entry which is preliminary data.</text>
</comment>
<dbReference type="PANTHER" id="PTHR23159">
    <property type="entry name" value="CENTROSOMAL PROTEIN 2"/>
    <property type="match status" value="1"/>
</dbReference>
<name>A0ABQ5K732_9EUKA</name>
<keyword evidence="3" id="KW-1185">Reference proteome</keyword>
<sequence>METLDISGIAHPNYEERDDLLAQMTKEQEIMKQNFSVLKTQFLAIRQKNIELTSDLEAAKLANAELERLFAQERKSLQSQLQSRSEEIEKLIDKLSTSTDIEKAKADAVAEVKVENAQILHQLETQLESYRTRNFELEANLKRIEGESSTKIAELGRSLEDSLSSHSQEKDLLKGKFSALEEKYKELLKFKQKEHGELTAKIQELEALDAEKEEQRREWRLRVSKISDERDDLFRRVSVLQRDSVSTKEELERRVSSLQRESQEMRHQLQEQLRSTQRAEDRAMAAERTLTLLERKETEIKYELEQRASQRGKLEDMVDKLKISLQEVEGEKRKCERNIEELEHKLKISLEGVGEEKRKCDRICDELKHKLDLATERFRDEKKEIEAKSIEKGEQIEILSKRLKDKLAYIEQIEKEWDRQRLELKGKITEVTSDCKVFAKKISRIIYRLENQLVEDILIICSILSKYLHKSSIITIKKDDPTKDSLFSLLLPHILPWMKKYPDKKFFFLWINILKNITIDNHNSKPHKDRSSQLWFVFHPVLDVIKDTASKGITFDDDAVIRCLLFFANLSCIPSQAVEVHDCIKDGLLDGWFEMIKKKSEEGKDDGNWGTKYWSRRFSMFSTVPSLVPHISPKYDTNMEWCKKNGGWSEDYTRYLSNCYPSLKKWSELVETLNKSPVSESTSKLYHRDDILSVFLAFQSKSEIEEHKREIVLCVQCLQLFVRHDISGNAICLPIPDLNDLIDTFIGHLSRCEEVLEGDVAGEYCKICKYYSSKLANKVSKAFTANVFIVFQRILKRGRKEKRSLGNIPLDISLSLRYMAGSQSLIVKRSFLMLINKFSEYLSLYPECCGYLMVVLGCVLDNPQDKIPNEALCSEAWPLFHPVLDVVKREFFGDKIDVDFHFSFLRFFRNLCFIPSQAIEVFERVKDLLDGWLEVIQTNCNLWGHKYFAELISMISYTIEVFERVKDLLDGWLEVIQTNCNLWGHKYFAELISMISYSSSLIRHISPKYDMSPWMMEASTFYDFRIDDDLYIYFLNIARCIYQDYSLGIFYSIPVLFLLPYLETTPKDCYFCHICFGMGFILNIQCCSREKIEYFNVLTGDQMNFEDVKGGNLSCEMNSLQFQGELGDIKEKEEANESARHLAIADEDHRLCTGAPQRITYSSLIQYTPPQHMLVRMPFDEERSLRQSVYDLIERTGGGVEMLFDPKTYPFEGYDEYAWRERMEEEGEEEEDSFSEVHGLFC</sequence>
<feature type="coiled-coil region" evidence="1">
    <location>
        <begin position="49"/>
        <end position="94"/>
    </location>
</feature>
<reference evidence="2" key="1">
    <citation type="submission" date="2022-03" db="EMBL/GenBank/DDBJ databases">
        <title>Draft genome sequence of Aduncisulcus paluster, a free-living microaerophilic Fornicata.</title>
        <authorList>
            <person name="Yuyama I."/>
            <person name="Kume K."/>
            <person name="Tamura T."/>
            <person name="Inagaki Y."/>
            <person name="Hashimoto T."/>
        </authorList>
    </citation>
    <scope>NUCLEOTIDE SEQUENCE</scope>
    <source>
        <strain evidence="2">NY0171</strain>
    </source>
</reference>
<feature type="coiled-coil region" evidence="1">
    <location>
        <begin position="188"/>
        <end position="416"/>
    </location>
</feature>
<dbReference type="Proteomes" id="UP001057375">
    <property type="component" value="Unassembled WGS sequence"/>
</dbReference>
<gene>
    <name evidence="2" type="ORF">ADUPG1_004918</name>
</gene>
<evidence type="ECO:0000313" key="3">
    <source>
        <dbReference type="Proteomes" id="UP001057375"/>
    </source>
</evidence>
<dbReference type="EMBL" id="BQXS01007715">
    <property type="protein sequence ID" value="GKT28379.1"/>
    <property type="molecule type" value="Genomic_DNA"/>
</dbReference>
<evidence type="ECO:0000256" key="1">
    <source>
        <dbReference type="SAM" id="Coils"/>
    </source>
</evidence>
<organism evidence="2 3">
    <name type="scientific">Aduncisulcus paluster</name>
    <dbReference type="NCBI Taxonomy" id="2918883"/>
    <lineage>
        <taxon>Eukaryota</taxon>
        <taxon>Metamonada</taxon>
        <taxon>Carpediemonas-like organisms</taxon>
        <taxon>Aduncisulcus</taxon>
    </lineage>
</organism>
<feature type="coiled-coil region" evidence="1">
    <location>
        <begin position="120"/>
        <end position="147"/>
    </location>
</feature>
<dbReference type="PANTHER" id="PTHR23159:SF31">
    <property type="entry name" value="CENTROSOME-ASSOCIATED PROTEIN CEP250 ISOFORM X1"/>
    <property type="match status" value="1"/>
</dbReference>
<accession>A0ABQ5K732</accession>
<proteinExistence type="predicted"/>
<evidence type="ECO:0000313" key="2">
    <source>
        <dbReference type="EMBL" id="GKT28379.1"/>
    </source>
</evidence>
<protein>
    <submittedName>
        <fullName evidence="2">Uncharacterized protein</fullName>
    </submittedName>
</protein>